<name>S8DRV9_FOMSC</name>
<dbReference type="Proteomes" id="UP000015241">
    <property type="component" value="Unassembled WGS sequence"/>
</dbReference>
<dbReference type="InterPro" id="IPR038772">
    <property type="entry name" value="Sph/SMPD2-like"/>
</dbReference>
<accession>S8DRV9</accession>
<keyword evidence="1" id="KW-0732">Signal</keyword>
<dbReference type="InterPro" id="IPR036404">
    <property type="entry name" value="Jacalin-like_lectin_dom_sf"/>
</dbReference>
<dbReference type="InParanoid" id="S8DRV9"/>
<dbReference type="AlphaFoldDB" id="S8DRV9"/>
<dbReference type="Gene3D" id="2.100.10.30">
    <property type="entry name" value="Jacalin-like lectin domain"/>
    <property type="match status" value="1"/>
</dbReference>
<dbReference type="OrthoDB" id="40902at2759"/>
<dbReference type="SUPFAM" id="SSF56219">
    <property type="entry name" value="DNase I-like"/>
    <property type="match status" value="1"/>
</dbReference>
<evidence type="ECO:0000259" key="2">
    <source>
        <dbReference type="PROSITE" id="PS51752"/>
    </source>
</evidence>
<dbReference type="GO" id="GO:0005737">
    <property type="term" value="C:cytoplasm"/>
    <property type="evidence" value="ECO:0007669"/>
    <property type="project" value="TreeGrafter"/>
</dbReference>
<feature type="domain" description="Jacalin-type lectin" evidence="2">
    <location>
        <begin position="294"/>
        <end position="439"/>
    </location>
</feature>
<protein>
    <recommendedName>
        <fullName evidence="2">Jacalin-type lectin domain-containing protein</fullName>
    </recommendedName>
</protein>
<dbReference type="STRING" id="743788.S8DRV9"/>
<dbReference type="PROSITE" id="PS51752">
    <property type="entry name" value="JACALIN_LECTIN"/>
    <property type="match status" value="1"/>
</dbReference>
<dbReference type="SMART" id="SM00915">
    <property type="entry name" value="Jacalin"/>
    <property type="match status" value="1"/>
</dbReference>
<dbReference type="Pfam" id="PF22669">
    <property type="entry name" value="Exo_endo_phos2"/>
    <property type="match status" value="1"/>
</dbReference>
<gene>
    <name evidence="3" type="ORF">FOMPIDRAFT_1054218</name>
</gene>
<proteinExistence type="predicted"/>
<dbReference type="InterPro" id="IPR036691">
    <property type="entry name" value="Endo/exonu/phosph_ase_sf"/>
</dbReference>
<keyword evidence="4" id="KW-1185">Reference proteome</keyword>
<dbReference type="HOGENOM" id="CLU_032141_0_0_1"/>
<evidence type="ECO:0000256" key="1">
    <source>
        <dbReference type="SAM" id="SignalP"/>
    </source>
</evidence>
<dbReference type="Gene3D" id="3.60.10.10">
    <property type="entry name" value="Endonuclease/exonuclease/phosphatase"/>
    <property type="match status" value="1"/>
</dbReference>
<dbReference type="EMBL" id="KE504208">
    <property type="protein sequence ID" value="EPS95407.1"/>
    <property type="molecule type" value="Genomic_DNA"/>
</dbReference>
<dbReference type="CDD" id="cd09615">
    <property type="entry name" value="Jacalin_EEP"/>
    <property type="match status" value="1"/>
</dbReference>
<feature type="chain" id="PRO_5004562595" description="Jacalin-type lectin domain-containing protein" evidence="1">
    <location>
        <begin position="19"/>
        <end position="440"/>
    </location>
</feature>
<evidence type="ECO:0000313" key="4">
    <source>
        <dbReference type="Proteomes" id="UP000015241"/>
    </source>
</evidence>
<dbReference type="InterPro" id="IPR000300">
    <property type="entry name" value="IPPc"/>
</dbReference>
<dbReference type="eggNOG" id="ENOG502QPIS">
    <property type="taxonomic scope" value="Eukaryota"/>
</dbReference>
<feature type="signal peptide" evidence="1">
    <location>
        <begin position="1"/>
        <end position="18"/>
    </location>
</feature>
<dbReference type="InterPro" id="IPR001229">
    <property type="entry name" value="Jacalin-like_lectin_dom"/>
</dbReference>
<dbReference type="PANTHER" id="PTHR16320:SF1">
    <property type="entry name" value="SPHINGOMYELINASE DDB_G0288017"/>
    <property type="match status" value="1"/>
</dbReference>
<dbReference type="GO" id="GO:0004767">
    <property type="term" value="F:sphingomyelin phosphodiesterase activity"/>
    <property type="evidence" value="ECO:0007669"/>
    <property type="project" value="InterPro"/>
</dbReference>
<evidence type="ECO:0000313" key="3">
    <source>
        <dbReference type="EMBL" id="EPS95407.1"/>
    </source>
</evidence>
<dbReference type="GO" id="GO:0046856">
    <property type="term" value="P:phosphatidylinositol dephosphorylation"/>
    <property type="evidence" value="ECO:0007669"/>
    <property type="project" value="InterPro"/>
</dbReference>
<dbReference type="Pfam" id="PF01419">
    <property type="entry name" value="Jacalin"/>
    <property type="match status" value="1"/>
</dbReference>
<reference evidence="3 4" key="1">
    <citation type="journal article" date="2012" name="Science">
        <title>The Paleozoic origin of enzymatic lignin decomposition reconstructed from 31 fungal genomes.</title>
        <authorList>
            <person name="Floudas D."/>
            <person name="Binder M."/>
            <person name="Riley R."/>
            <person name="Barry K."/>
            <person name="Blanchette R.A."/>
            <person name="Henrissat B."/>
            <person name="Martinez A.T."/>
            <person name="Otillar R."/>
            <person name="Spatafora J.W."/>
            <person name="Yadav J.S."/>
            <person name="Aerts A."/>
            <person name="Benoit I."/>
            <person name="Boyd A."/>
            <person name="Carlson A."/>
            <person name="Copeland A."/>
            <person name="Coutinho P.M."/>
            <person name="de Vries R.P."/>
            <person name="Ferreira P."/>
            <person name="Findley K."/>
            <person name="Foster B."/>
            <person name="Gaskell J."/>
            <person name="Glotzer D."/>
            <person name="Gorecki P."/>
            <person name="Heitman J."/>
            <person name="Hesse C."/>
            <person name="Hori C."/>
            <person name="Igarashi K."/>
            <person name="Jurgens J.A."/>
            <person name="Kallen N."/>
            <person name="Kersten P."/>
            <person name="Kohler A."/>
            <person name="Kuees U."/>
            <person name="Kumar T.K.A."/>
            <person name="Kuo A."/>
            <person name="LaButti K."/>
            <person name="Larrondo L.F."/>
            <person name="Lindquist E."/>
            <person name="Ling A."/>
            <person name="Lombard V."/>
            <person name="Lucas S."/>
            <person name="Lundell T."/>
            <person name="Martin R."/>
            <person name="McLaughlin D.J."/>
            <person name="Morgenstern I."/>
            <person name="Morin E."/>
            <person name="Murat C."/>
            <person name="Nagy L.G."/>
            <person name="Nolan M."/>
            <person name="Ohm R.A."/>
            <person name="Patyshakuliyeva A."/>
            <person name="Rokas A."/>
            <person name="Ruiz-Duenas F.J."/>
            <person name="Sabat G."/>
            <person name="Salamov A."/>
            <person name="Samejima M."/>
            <person name="Schmutz J."/>
            <person name="Slot J.C."/>
            <person name="St John F."/>
            <person name="Stenlid J."/>
            <person name="Sun H."/>
            <person name="Sun S."/>
            <person name="Syed K."/>
            <person name="Tsang A."/>
            <person name="Wiebenga A."/>
            <person name="Young D."/>
            <person name="Pisabarro A."/>
            <person name="Eastwood D.C."/>
            <person name="Martin F."/>
            <person name="Cullen D."/>
            <person name="Grigoriev I.V."/>
            <person name="Hibbett D.S."/>
        </authorList>
    </citation>
    <scope>NUCLEOTIDE SEQUENCE</scope>
    <source>
        <strain evidence="4">FP-58527</strain>
    </source>
</reference>
<sequence length="440" mass="47453">MALLPFLLLASHVAVALAATSGTFSALSFNVAGLPQFLQGNDESGDKTNNTALIGTEFAARGFDIIHVQEDFNYHATLYEYDSHPYRTATSGGVPIGSGLNSLSNYDWIDFTRIKWDKCSDASGYDCWTPKGFTFMRWHIYDGVYIDVYNLHADSGVEDGDEQARTANIQQVADYIDIWSVGNAVLVFGDTNSRYTRTADNIDVFHTQNGLTDAWLQLERGGQIPTVREVCANPAPNNTCETVDKMFFRGSALLRLNATSFTYDAAQFLSSNGSTLSDHNPILVEFAWALSPSLRQSDFTGGPHGTWFSDLADLAALQSMSPAGASLTLRGGARLDAMSITLAGSGAPTLTHGGTGGDPHRLTLDSDEYISGIHACQGQYDDHTRLFYLEATTSARRTVAAGTTTDDCTTWAAPDGWGLVGFAGQDGDEVDQLAAVWAPA</sequence>
<dbReference type="GO" id="GO:0016791">
    <property type="term" value="F:phosphatase activity"/>
    <property type="evidence" value="ECO:0007669"/>
    <property type="project" value="InterPro"/>
</dbReference>
<dbReference type="PANTHER" id="PTHR16320">
    <property type="entry name" value="SPHINGOMYELINASE FAMILY MEMBER"/>
    <property type="match status" value="1"/>
</dbReference>
<organism evidence="3 4">
    <name type="scientific">Fomitopsis schrenkii</name>
    <name type="common">Brown rot fungus</name>
    <dbReference type="NCBI Taxonomy" id="2126942"/>
    <lineage>
        <taxon>Eukaryota</taxon>
        <taxon>Fungi</taxon>
        <taxon>Dikarya</taxon>
        <taxon>Basidiomycota</taxon>
        <taxon>Agaricomycotina</taxon>
        <taxon>Agaricomycetes</taxon>
        <taxon>Polyporales</taxon>
        <taxon>Fomitopsis</taxon>
    </lineage>
</organism>
<dbReference type="SUPFAM" id="SSF51101">
    <property type="entry name" value="Mannose-binding lectins"/>
    <property type="match status" value="1"/>
</dbReference>